<dbReference type="EMBL" id="LKCW01000355">
    <property type="protein sequence ID" value="KPM34335.1"/>
    <property type="molecule type" value="Genomic_DNA"/>
</dbReference>
<name>A0A0P7B5X0_9HYPO</name>
<evidence type="ECO:0000256" key="1">
    <source>
        <dbReference type="SAM" id="Phobius"/>
    </source>
</evidence>
<keyword evidence="4" id="KW-1185">Reference proteome</keyword>
<dbReference type="Pfam" id="PF24803">
    <property type="entry name" value="DUF7704"/>
    <property type="match status" value="1"/>
</dbReference>
<proteinExistence type="predicted"/>
<dbReference type="AlphaFoldDB" id="A0A0P7B5X0"/>
<dbReference type="OrthoDB" id="5313995at2759"/>
<accession>A0A0P7B5X0</accession>
<evidence type="ECO:0000313" key="3">
    <source>
        <dbReference type="EMBL" id="KPM34335.1"/>
    </source>
</evidence>
<dbReference type="PANTHER" id="PTHR37019">
    <property type="entry name" value="CHROMOSOME 1, WHOLE GENOME SHOTGUN SEQUENCE"/>
    <property type="match status" value="1"/>
</dbReference>
<keyword evidence="1" id="KW-1133">Transmembrane helix</keyword>
<feature type="transmembrane region" description="Helical" evidence="1">
    <location>
        <begin position="117"/>
        <end position="139"/>
    </location>
</feature>
<feature type="transmembrane region" description="Helical" evidence="1">
    <location>
        <begin position="84"/>
        <end position="105"/>
    </location>
</feature>
<feature type="domain" description="DUF7704" evidence="2">
    <location>
        <begin position="4"/>
        <end position="138"/>
    </location>
</feature>
<feature type="transmembrane region" description="Helical" evidence="1">
    <location>
        <begin position="12"/>
        <end position="31"/>
    </location>
</feature>
<gene>
    <name evidence="3" type="ORF">AK830_g12241</name>
</gene>
<comment type="caution">
    <text evidence="3">The sequence shown here is derived from an EMBL/GenBank/DDBJ whole genome shotgun (WGS) entry which is preliminary data.</text>
</comment>
<dbReference type="PANTHER" id="PTHR37019:SF1">
    <property type="entry name" value="EXPERA DOMAIN-CONTAINING PROTEIN"/>
    <property type="match status" value="1"/>
</dbReference>
<keyword evidence="1" id="KW-0812">Transmembrane</keyword>
<feature type="transmembrane region" description="Helical" evidence="1">
    <location>
        <begin position="51"/>
        <end position="72"/>
    </location>
</feature>
<organism evidence="3 4">
    <name type="scientific">Neonectria ditissima</name>
    <dbReference type="NCBI Taxonomy" id="78410"/>
    <lineage>
        <taxon>Eukaryota</taxon>
        <taxon>Fungi</taxon>
        <taxon>Dikarya</taxon>
        <taxon>Ascomycota</taxon>
        <taxon>Pezizomycotina</taxon>
        <taxon>Sordariomycetes</taxon>
        <taxon>Hypocreomycetidae</taxon>
        <taxon>Hypocreales</taxon>
        <taxon>Nectriaceae</taxon>
        <taxon>Neonectria</taxon>
    </lineage>
</organism>
<evidence type="ECO:0000259" key="2">
    <source>
        <dbReference type="Pfam" id="PF24803"/>
    </source>
</evidence>
<reference evidence="3 4" key="1">
    <citation type="submission" date="2015-09" db="EMBL/GenBank/DDBJ databases">
        <title>Draft genome of a European isolate of the apple canker pathogen Neonectria ditissima.</title>
        <authorList>
            <person name="Gomez-Cortecero A."/>
            <person name="Harrison R.J."/>
            <person name="Armitage A.D."/>
        </authorList>
    </citation>
    <scope>NUCLEOTIDE SEQUENCE [LARGE SCALE GENOMIC DNA]</scope>
    <source>
        <strain evidence="3 4">R09/05</strain>
    </source>
</reference>
<evidence type="ECO:0000313" key="4">
    <source>
        <dbReference type="Proteomes" id="UP000050424"/>
    </source>
</evidence>
<dbReference type="Proteomes" id="UP000050424">
    <property type="component" value="Unassembled WGS sequence"/>
</dbReference>
<protein>
    <recommendedName>
        <fullName evidence="2">DUF7704 domain-containing protein</fullName>
    </recommendedName>
</protein>
<keyword evidence="1" id="KW-0472">Membrane</keyword>
<dbReference type="InterPro" id="IPR056121">
    <property type="entry name" value="DUF7704"/>
</dbReference>
<sequence length="148" mass="17006">MSNFHPVYRIWFLWIDPILTIAGMYGNLFNHDMAALAFFSNYPATEHLKPFMYQIGGMGTSYLTLQALLLRYTEDVYIWKVMQLAIIWADFTLLTAMYVAMRLQGRLAISDWRQEDWFSIVITVMCTVLRALFVAGVGVKSGSGKRSD</sequence>